<sequence length="246" mass="26882">MPLIVGVAGWSIPASSKEDFPSAGSHLERYGARLPAVEINSSFYRPHRRSTYERWAASVPDHFRFAVKLPGAITHERRFKDCEPLLQAFADETAGLGMKRGPVLVQLPPSFTYPGGLATEFLEAFRSIVGGQAVLEPRHASWFTPDIDHLLQRHGVARVAADPALSADAAQPGGWAGIVYFRLHGSPRIYDSPYDRRRIESHAEAVAALGAGGAEVWTIYDNTMHGAATQNALELLQMLRSPGRGD</sequence>
<protein>
    <submittedName>
        <fullName evidence="1">DUF72 domain-containing protein</fullName>
    </submittedName>
</protein>
<reference evidence="1" key="1">
    <citation type="submission" date="2022-11" db="EMBL/GenBank/DDBJ databases">
        <title>beta-Carotene-producing bacterium, Jeongeuplla avenae sp. nov., alleviates the salt stress of Arabidopsis seedlings.</title>
        <authorList>
            <person name="Jiang L."/>
            <person name="Lee J."/>
        </authorList>
    </citation>
    <scope>NUCLEOTIDE SEQUENCE</scope>
    <source>
        <strain evidence="1">DY_R2A_6</strain>
    </source>
</reference>
<evidence type="ECO:0000313" key="1">
    <source>
        <dbReference type="EMBL" id="WAJ28260.1"/>
    </source>
</evidence>
<proteinExistence type="predicted"/>
<keyword evidence="2" id="KW-1185">Reference proteome</keyword>
<gene>
    <name evidence="1" type="ORF">OXU80_26145</name>
</gene>
<evidence type="ECO:0000313" key="2">
    <source>
        <dbReference type="Proteomes" id="UP001163223"/>
    </source>
</evidence>
<accession>A0ACD4NN05</accession>
<name>A0ACD4NN05_9HYPH</name>
<dbReference type="EMBL" id="CP113520">
    <property type="protein sequence ID" value="WAJ28260.1"/>
    <property type="molecule type" value="Genomic_DNA"/>
</dbReference>
<organism evidence="1 2">
    <name type="scientific">Antarcticirhabdus aurantiaca</name>
    <dbReference type="NCBI Taxonomy" id="2606717"/>
    <lineage>
        <taxon>Bacteria</taxon>
        <taxon>Pseudomonadati</taxon>
        <taxon>Pseudomonadota</taxon>
        <taxon>Alphaproteobacteria</taxon>
        <taxon>Hyphomicrobiales</taxon>
        <taxon>Aurantimonadaceae</taxon>
        <taxon>Antarcticirhabdus</taxon>
    </lineage>
</organism>
<dbReference type="Proteomes" id="UP001163223">
    <property type="component" value="Chromosome"/>
</dbReference>